<dbReference type="EMBL" id="CAKOFQ010006713">
    <property type="protein sequence ID" value="CAH1964174.1"/>
    <property type="molecule type" value="Genomic_DNA"/>
</dbReference>
<dbReference type="PROSITE" id="PS50071">
    <property type="entry name" value="HOMEOBOX_2"/>
    <property type="match status" value="1"/>
</dbReference>
<feature type="compositionally biased region" description="Pro residues" evidence="7">
    <location>
        <begin position="26"/>
        <end position="36"/>
    </location>
</feature>
<dbReference type="PRINTS" id="PR01217">
    <property type="entry name" value="PRICHEXTENSN"/>
</dbReference>
<dbReference type="Gene3D" id="1.10.10.60">
    <property type="entry name" value="Homeodomain-like"/>
    <property type="match status" value="1"/>
</dbReference>
<keyword evidence="2 5" id="KW-0238">DNA-binding</keyword>
<gene>
    <name evidence="9" type="ORF">ACAOBT_LOCUS5634</name>
</gene>
<reference evidence="9" key="1">
    <citation type="submission" date="2022-03" db="EMBL/GenBank/DDBJ databases">
        <authorList>
            <person name="Sayadi A."/>
        </authorList>
    </citation>
    <scope>NUCLEOTIDE SEQUENCE</scope>
</reference>
<dbReference type="OrthoDB" id="9990008at2759"/>
<dbReference type="GO" id="GO:0005634">
    <property type="term" value="C:nucleus"/>
    <property type="evidence" value="ECO:0007669"/>
    <property type="project" value="UniProtKB-SubCell"/>
</dbReference>
<feature type="compositionally biased region" description="Pro residues" evidence="7">
    <location>
        <begin position="44"/>
        <end position="57"/>
    </location>
</feature>
<keyword evidence="4 5" id="KW-0539">Nucleus</keyword>
<feature type="region of interest" description="Disordered" evidence="7">
    <location>
        <begin position="155"/>
        <end position="194"/>
    </location>
</feature>
<accession>A0A9P0JZK3</accession>
<evidence type="ECO:0000259" key="8">
    <source>
        <dbReference type="PROSITE" id="PS50071"/>
    </source>
</evidence>
<dbReference type="Pfam" id="PF00046">
    <property type="entry name" value="Homeodomain"/>
    <property type="match status" value="1"/>
</dbReference>
<organism evidence="9 10">
    <name type="scientific">Acanthoscelides obtectus</name>
    <name type="common">Bean weevil</name>
    <name type="synonym">Bruchus obtectus</name>
    <dbReference type="NCBI Taxonomy" id="200917"/>
    <lineage>
        <taxon>Eukaryota</taxon>
        <taxon>Metazoa</taxon>
        <taxon>Ecdysozoa</taxon>
        <taxon>Arthropoda</taxon>
        <taxon>Hexapoda</taxon>
        <taxon>Insecta</taxon>
        <taxon>Pterygota</taxon>
        <taxon>Neoptera</taxon>
        <taxon>Endopterygota</taxon>
        <taxon>Coleoptera</taxon>
        <taxon>Polyphaga</taxon>
        <taxon>Cucujiformia</taxon>
        <taxon>Chrysomeloidea</taxon>
        <taxon>Chrysomelidae</taxon>
        <taxon>Bruchinae</taxon>
        <taxon>Bruchini</taxon>
        <taxon>Acanthoscelides</taxon>
    </lineage>
</organism>
<dbReference type="InterPro" id="IPR001356">
    <property type="entry name" value="HD"/>
</dbReference>
<dbReference type="CDD" id="cd00086">
    <property type="entry name" value="homeodomain"/>
    <property type="match status" value="1"/>
</dbReference>
<evidence type="ECO:0000256" key="3">
    <source>
        <dbReference type="ARBA" id="ARBA00023155"/>
    </source>
</evidence>
<evidence type="ECO:0000256" key="4">
    <source>
        <dbReference type="ARBA" id="ARBA00023242"/>
    </source>
</evidence>
<name>A0A9P0JZK3_ACAOB</name>
<dbReference type="PANTHER" id="PTHR46123">
    <property type="entry name" value="MIX-TYPE HOMEOBOX GENE 1-RELATED"/>
    <property type="match status" value="1"/>
</dbReference>
<evidence type="ECO:0000256" key="5">
    <source>
        <dbReference type="PROSITE-ProRule" id="PRU00108"/>
    </source>
</evidence>
<evidence type="ECO:0000256" key="1">
    <source>
        <dbReference type="ARBA" id="ARBA00004123"/>
    </source>
</evidence>
<dbReference type="InterPro" id="IPR051306">
    <property type="entry name" value="Homeobox_regulator"/>
</dbReference>
<evidence type="ECO:0000313" key="10">
    <source>
        <dbReference type="Proteomes" id="UP001152888"/>
    </source>
</evidence>
<keyword evidence="3 5" id="KW-0371">Homeobox</keyword>
<dbReference type="SUPFAM" id="SSF46689">
    <property type="entry name" value="Homeodomain-like"/>
    <property type="match status" value="1"/>
</dbReference>
<feature type="domain" description="Homeobox" evidence="8">
    <location>
        <begin position="72"/>
        <end position="132"/>
    </location>
</feature>
<evidence type="ECO:0000256" key="7">
    <source>
        <dbReference type="SAM" id="MobiDB-lite"/>
    </source>
</evidence>
<dbReference type="PANTHER" id="PTHR46123:SF4">
    <property type="entry name" value="MIX-TYPE HOMEOBOX GENE 1-RELATED"/>
    <property type="match status" value="1"/>
</dbReference>
<dbReference type="InterPro" id="IPR009057">
    <property type="entry name" value="Homeodomain-like_sf"/>
</dbReference>
<dbReference type="SMART" id="SM00389">
    <property type="entry name" value="HOX"/>
    <property type="match status" value="1"/>
</dbReference>
<comment type="subcellular location">
    <subcellularLocation>
        <location evidence="1 5 6">Nucleus</location>
    </subcellularLocation>
</comment>
<dbReference type="AlphaFoldDB" id="A0A9P0JZK3"/>
<proteinExistence type="predicted"/>
<feature type="compositionally biased region" description="Polar residues" evidence="7">
    <location>
        <begin position="172"/>
        <end position="182"/>
    </location>
</feature>
<keyword evidence="10" id="KW-1185">Reference proteome</keyword>
<evidence type="ECO:0000313" key="9">
    <source>
        <dbReference type="EMBL" id="CAH1964174.1"/>
    </source>
</evidence>
<dbReference type="GO" id="GO:0000981">
    <property type="term" value="F:DNA-binding transcription factor activity, RNA polymerase II-specific"/>
    <property type="evidence" value="ECO:0007669"/>
    <property type="project" value="TreeGrafter"/>
</dbReference>
<feature type="region of interest" description="Disordered" evidence="7">
    <location>
        <begin position="26"/>
        <end position="79"/>
    </location>
</feature>
<evidence type="ECO:0000256" key="2">
    <source>
        <dbReference type="ARBA" id="ARBA00023125"/>
    </source>
</evidence>
<feature type="DNA-binding region" description="Homeobox" evidence="5">
    <location>
        <begin position="74"/>
        <end position="133"/>
    </location>
</feature>
<dbReference type="Proteomes" id="UP001152888">
    <property type="component" value="Unassembled WGS sequence"/>
</dbReference>
<comment type="caution">
    <text evidence="9">The sequence shown here is derived from an EMBL/GenBank/DDBJ whole genome shotgun (WGS) entry which is preliminary data.</text>
</comment>
<protein>
    <recommendedName>
        <fullName evidence="8">Homeobox domain-containing protein</fullName>
    </recommendedName>
</protein>
<sequence>MAMHVNESANVHYGYDVYPAYPPAQYPPVIPPPAPQPAQDRGLFPPPPPPPPPPPANYGPASTPSSECEKPGHSTRNRTVISKKQVEVLQAVFDVNPFPSKDIRTRLEKVTGLPMRVIRVWFQNRRREKKYKSKADPLMEPLLVPKTEPLAVIKTEPMEPKPEPIFLPKMEPTTTSLESRPTSLIVPKSEPQSE</sequence>
<dbReference type="GO" id="GO:0000977">
    <property type="term" value="F:RNA polymerase II transcription regulatory region sequence-specific DNA binding"/>
    <property type="evidence" value="ECO:0007669"/>
    <property type="project" value="TreeGrafter"/>
</dbReference>
<evidence type="ECO:0000256" key="6">
    <source>
        <dbReference type="RuleBase" id="RU000682"/>
    </source>
</evidence>